<evidence type="ECO:0000313" key="8">
    <source>
        <dbReference type="Proteomes" id="UP000006310"/>
    </source>
</evidence>
<feature type="DNA-binding region" description="Fork-head" evidence="3">
    <location>
        <begin position="114"/>
        <end position="214"/>
    </location>
</feature>
<dbReference type="GeneID" id="34525487"/>
<dbReference type="GO" id="GO:0000981">
    <property type="term" value="F:DNA-binding transcription factor activity, RNA polymerase II-specific"/>
    <property type="evidence" value="ECO:0007669"/>
    <property type="project" value="TreeGrafter"/>
</dbReference>
<feature type="region of interest" description="Disordered" evidence="4">
    <location>
        <begin position="230"/>
        <end position="251"/>
    </location>
</feature>
<dbReference type="SMART" id="SM00339">
    <property type="entry name" value="FH"/>
    <property type="match status" value="1"/>
</dbReference>
<evidence type="ECO:0000256" key="1">
    <source>
        <dbReference type="ARBA" id="ARBA00023125"/>
    </source>
</evidence>
<dbReference type="Gene3D" id="1.10.10.10">
    <property type="entry name" value="Winged helix-like DNA-binding domain superfamily/Winged helix DNA-binding domain"/>
    <property type="match status" value="1"/>
</dbReference>
<dbReference type="GO" id="GO:0000978">
    <property type="term" value="F:RNA polymerase II cis-regulatory region sequence-specific DNA binding"/>
    <property type="evidence" value="ECO:0007669"/>
    <property type="project" value="TreeGrafter"/>
</dbReference>
<evidence type="ECO:0000313" key="7">
    <source>
        <dbReference type="EMBL" id="CCK69798.1"/>
    </source>
</evidence>
<reference evidence="8" key="2">
    <citation type="submission" date="2012-08" db="EMBL/GenBank/DDBJ databases">
        <title>Genome sequence of Kazachstania naganishii.</title>
        <authorList>
            <person name="Gordon J.L."/>
            <person name="Armisen D."/>
            <person name="Proux-Wera E."/>
            <person name="OhEigeartaigh S.S."/>
            <person name="Byrne K.P."/>
            <person name="Wolfe K.H."/>
        </authorList>
    </citation>
    <scope>NUCLEOTIDE SEQUENCE [LARGE SCALE GENOMIC DNA]</scope>
    <source>
        <strain evidence="8">ATCC MYA-139 / BCRC 22969 / CBS 8797 / CCRC 22969 / KCTC 17520 / NBRC 10181 / NCYC 3082</strain>
    </source>
</reference>
<organism evidence="7 8">
    <name type="scientific">Huiozyma naganishii (strain ATCC MYA-139 / BCRC 22969 / CBS 8797 / KCTC 17520 / NBRC 10181 / NCYC 3082 / Yp74L-3)</name>
    <name type="common">Yeast</name>
    <name type="synonym">Kazachstania naganishii</name>
    <dbReference type="NCBI Taxonomy" id="1071383"/>
    <lineage>
        <taxon>Eukaryota</taxon>
        <taxon>Fungi</taxon>
        <taxon>Dikarya</taxon>
        <taxon>Ascomycota</taxon>
        <taxon>Saccharomycotina</taxon>
        <taxon>Saccharomycetes</taxon>
        <taxon>Saccharomycetales</taxon>
        <taxon>Saccharomycetaceae</taxon>
        <taxon>Huiozyma</taxon>
    </lineage>
</organism>
<dbReference type="PRINTS" id="PR00053">
    <property type="entry name" value="FORKHEAD"/>
</dbReference>
<evidence type="ECO:0000256" key="5">
    <source>
        <dbReference type="SAM" id="SignalP"/>
    </source>
</evidence>
<dbReference type="STRING" id="1071383.J7RJW3"/>
<keyword evidence="2 3" id="KW-0539">Nucleus</keyword>
<dbReference type="Pfam" id="PF00250">
    <property type="entry name" value="Forkhead"/>
    <property type="match status" value="1"/>
</dbReference>
<evidence type="ECO:0000256" key="2">
    <source>
        <dbReference type="ARBA" id="ARBA00023242"/>
    </source>
</evidence>
<dbReference type="PROSITE" id="PS50039">
    <property type="entry name" value="FORK_HEAD_3"/>
    <property type="match status" value="1"/>
</dbReference>
<feature type="chain" id="PRO_5003796184" description="Fork-head domain-containing protein" evidence="5">
    <location>
        <begin position="21"/>
        <end position="326"/>
    </location>
</feature>
<sequence length="326" mass="37364">MGSACCTCFGTLVLFHKLVALKEITTTPAHMNCTGRNIEELRFTLLQMMSPSLNKVNAVNSLNWTATYTPTKPKKVQKCVSRERTAKVKRRQYTYSELIEYLQQRQSMGQTYTKPHLAYSQLICAAILQSPKNAMMIQQIYCWISSNFPYFKMNEQGWQNSVRHNLSSNPHFAKTVKIDSNTDGTCKRKCFLWTVVPGREDQFYTRESNSIREQFKSINQHLIADKENVDPTASHFPTSSSNTSSSSSTPSSCFSVQTVQTMKDSFDQSQDKTVNIIDDIDSKLDLLRTPKFENGFTDLQLQQNNLNTEEWFHMDQLLDSCTDVFI</sequence>
<dbReference type="PROSITE" id="PS00658">
    <property type="entry name" value="FORK_HEAD_2"/>
    <property type="match status" value="1"/>
</dbReference>
<dbReference type="InterPro" id="IPR050211">
    <property type="entry name" value="FOX_domain-containing"/>
</dbReference>
<dbReference type="GO" id="GO:0005634">
    <property type="term" value="C:nucleus"/>
    <property type="evidence" value="ECO:0007669"/>
    <property type="project" value="UniProtKB-SubCell"/>
</dbReference>
<dbReference type="Proteomes" id="UP000006310">
    <property type="component" value="Chromosome 4"/>
</dbReference>
<feature type="signal peptide" evidence="5">
    <location>
        <begin position="1"/>
        <end position="20"/>
    </location>
</feature>
<dbReference type="eggNOG" id="KOG2294">
    <property type="taxonomic scope" value="Eukaryota"/>
</dbReference>
<dbReference type="InterPro" id="IPR036388">
    <property type="entry name" value="WH-like_DNA-bd_sf"/>
</dbReference>
<keyword evidence="8" id="KW-1185">Reference proteome</keyword>
<dbReference type="KEGG" id="kng:KNAG_0D00450"/>
<dbReference type="CDD" id="cd00059">
    <property type="entry name" value="FH_FOX"/>
    <property type="match status" value="1"/>
</dbReference>
<feature type="compositionally biased region" description="Low complexity" evidence="4">
    <location>
        <begin position="234"/>
        <end position="251"/>
    </location>
</feature>
<evidence type="ECO:0000256" key="3">
    <source>
        <dbReference type="PROSITE-ProRule" id="PRU00089"/>
    </source>
</evidence>
<protein>
    <recommendedName>
        <fullName evidence="6">Fork-head domain-containing protein</fullName>
    </recommendedName>
</protein>
<name>J7RJW3_HUIN7</name>
<keyword evidence="5" id="KW-0732">Signal</keyword>
<comment type="subcellular location">
    <subcellularLocation>
        <location evidence="3">Nucleus</location>
    </subcellularLocation>
</comment>
<dbReference type="SUPFAM" id="SSF46785">
    <property type="entry name" value="Winged helix' DNA-binding domain"/>
    <property type="match status" value="1"/>
</dbReference>
<dbReference type="AlphaFoldDB" id="J7RJW3"/>
<evidence type="ECO:0000256" key="4">
    <source>
        <dbReference type="SAM" id="MobiDB-lite"/>
    </source>
</evidence>
<dbReference type="InterPro" id="IPR036390">
    <property type="entry name" value="WH_DNA-bd_sf"/>
</dbReference>
<dbReference type="InterPro" id="IPR001766">
    <property type="entry name" value="Fork_head_dom"/>
</dbReference>
<dbReference type="EMBL" id="HE978317">
    <property type="protein sequence ID" value="CCK69798.1"/>
    <property type="molecule type" value="Genomic_DNA"/>
</dbReference>
<accession>J7RJW3</accession>
<proteinExistence type="predicted"/>
<reference evidence="7 8" key="1">
    <citation type="journal article" date="2011" name="Proc. Natl. Acad. Sci. U.S.A.">
        <title>Evolutionary erosion of yeast sex chromosomes by mating-type switching accidents.</title>
        <authorList>
            <person name="Gordon J.L."/>
            <person name="Armisen D."/>
            <person name="Proux-Wera E."/>
            <person name="Oheigeartaigh S.S."/>
            <person name="Byrne K.P."/>
            <person name="Wolfe K.H."/>
        </authorList>
    </citation>
    <scope>NUCLEOTIDE SEQUENCE [LARGE SCALE GENOMIC DNA]</scope>
    <source>
        <strain evidence="8">ATCC MYA-139 / BCRC 22969 / CBS 8797 / CCRC 22969 / KCTC 17520 / NBRC 10181 / NCYC 3082</strain>
    </source>
</reference>
<evidence type="ECO:0000259" key="6">
    <source>
        <dbReference type="PROSITE" id="PS50039"/>
    </source>
</evidence>
<keyword evidence="1 3" id="KW-0238">DNA-binding</keyword>
<dbReference type="PANTHER" id="PTHR11829">
    <property type="entry name" value="FORKHEAD BOX PROTEIN"/>
    <property type="match status" value="1"/>
</dbReference>
<dbReference type="InterPro" id="IPR030456">
    <property type="entry name" value="TF_fork_head_CS_2"/>
</dbReference>
<dbReference type="RefSeq" id="XP_022464044.1">
    <property type="nucleotide sequence ID" value="XM_022607448.1"/>
</dbReference>
<dbReference type="OrthoDB" id="4065808at2759"/>
<dbReference type="HOGENOM" id="CLU_852758_0_0_1"/>
<dbReference type="PANTHER" id="PTHR11829:SF343">
    <property type="entry name" value="FORK-HEAD DOMAIN-CONTAINING PROTEIN"/>
    <property type="match status" value="1"/>
</dbReference>
<gene>
    <name evidence="7" type="primary">KNAG0D00450</name>
    <name evidence="7" type="ordered locus">KNAG_0D00450</name>
</gene>
<feature type="domain" description="Fork-head" evidence="6">
    <location>
        <begin position="114"/>
        <end position="214"/>
    </location>
</feature>